<dbReference type="SMART" id="SM00822">
    <property type="entry name" value="PKS_KR"/>
    <property type="match status" value="1"/>
</dbReference>
<dbReference type="Pfam" id="PF13561">
    <property type="entry name" value="adh_short_C2"/>
    <property type="match status" value="1"/>
</dbReference>
<dbReference type="EMBL" id="SACM01000006">
    <property type="protein sequence ID" value="RVT82347.1"/>
    <property type="molecule type" value="Genomic_DNA"/>
</dbReference>
<dbReference type="Proteomes" id="UP000288587">
    <property type="component" value="Unassembled WGS sequence"/>
</dbReference>
<dbReference type="PANTHER" id="PTHR42760">
    <property type="entry name" value="SHORT-CHAIN DEHYDROGENASES/REDUCTASES FAMILY MEMBER"/>
    <property type="match status" value="1"/>
</dbReference>
<gene>
    <name evidence="4" type="ORF">EOD73_16540</name>
</gene>
<sequence>MSPRFHQTVVLLSGAAQGIGAAAALRFAREGARLALLDLKPEALNEVAAQCQALGAEVLVQAGNAAERATWDAAVAAVLARWGRLDVLINNAGITRDARFDQMSIEQFDLVLDVNLRGVFHGAQACLPALIASQGCIVNTSSVVGLHGNYGQTNYAAAKAGVIGMTKTWARELGPKGVRVNAVAPGFIATPMTAAVPAKVTDKMTAAVPLQRLGQPDDIAAAYAFLASADAAYITGTVLEVSGGLSM</sequence>
<dbReference type="PRINTS" id="PR00081">
    <property type="entry name" value="GDHRDH"/>
</dbReference>
<dbReference type="FunFam" id="3.40.50.720:FF:000173">
    <property type="entry name" value="3-oxoacyl-[acyl-carrier protein] reductase"/>
    <property type="match status" value="1"/>
</dbReference>
<dbReference type="InterPro" id="IPR020904">
    <property type="entry name" value="Sc_DH/Rdtase_CS"/>
</dbReference>
<evidence type="ECO:0000256" key="1">
    <source>
        <dbReference type="ARBA" id="ARBA00006484"/>
    </source>
</evidence>
<dbReference type="NCBIfam" id="NF005559">
    <property type="entry name" value="PRK07231.1"/>
    <property type="match status" value="1"/>
</dbReference>
<dbReference type="PROSITE" id="PS00061">
    <property type="entry name" value="ADH_SHORT"/>
    <property type="match status" value="1"/>
</dbReference>
<comment type="caution">
    <text evidence="4">The sequence shown here is derived from an EMBL/GenBank/DDBJ whole genome shotgun (WGS) entry which is preliminary data.</text>
</comment>
<dbReference type="Gene3D" id="3.40.50.720">
    <property type="entry name" value="NAD(P)-binding Rossmann-like Domain"/>
    <property type="match status" value="1"/>
</dbReference>
<organism evidence="4 5">
    <name type="scientific">Inhella crocodyli</name>
    <dbReference type="NCBI Taxonomy" id="2499851"/>
    <lineage>
        <taxon>Bacteria</taxon>
        <taxon>Pseudomonadati</taxon>
        <taxon>Pseudomonadota</taxon>
        <taxon>Betaproteobacteria</taxon>
        <taxon>Burkholderiales</taxon>
        <taxon>Sphaerotilaceae</taxon>
        <taxon>Inhella</taxon>
    </lineage>
</organism>
<evidence type="ECO:0000256" key="2">
    <source>
        <dbReference type="ARBA" id="ARBA00023002"/>
    </source>
</evidence>
<dbReference type="RefSeq" id="WP_127684155.1">
    <property type="nucleotide sequence ID" value="NZ_SACM01000006.1"/>
</dbReference>
<keyword evidence="2" id="KW-0560">Oxidoreductase</keyword>
<dbReference type="SUPFAM" id="SSF51735">
    <property type="entry name" value="NAD(P)-binding Rossmann-fold domains"/>
    <property type="match status" value="1"/>
</dbReference>
<dbReference type="AlphaFoldDB" id="A0A3S2XQQ1"/>
<dbReference type="GO" id="GO:0030497">
    <property type="term" value="P:fatty acid elongation"/>
    <property type="evidence" value="ECO:0007669"/>
    <property type="project" value="TreeGrafter"/>
</dbReference>
<dbReference type="GO" id="GO:0016616">
    <property type="term" value="F:oxidoreductase activity, acting on the CH-OH group of donors, NAD or NADP as acceptor"/>
    <property type="evidence" value="ECO:0007669"/>
    <property type="project" value="UniProtKB-ARBA"/>
</dbReference>
<dbReference type="InterPro" id="IPR036291">
    <property type="entry name" value="NAD(P)-bd_dom_sf"/>
</dbReference>
<name>A0A3S2XQQ1_9BURK</name>
<proteinExistence type="inferred from homology"/>
<comment type="similarity">
    <text evidence="1">Belongs to the short-chain dehydrogenases/reductases (SDR) family.</text>
</comment>
<dbReference type="PRINTS" id="PR00080">
    <property type="entry name" value="SDRFAMILY"/>
</dbReference>
<reference evidence="4 5" key="1">
    <citation type="submission" date="2019-01" db="EMBL/GenBank/DDBJ databases">
        <authorList>
            <person name="Chen W.-M."/>
        </authorList>
    </citation>
    <scope>NUCLEOTIDE SEQUENCE [LARGE SCALE GENOMIC DNA]</scope>
    <source>
        <strain evidence="4 5">CCP-18</strain>
    </source>
</reference>
<dbReference type="PANTHER" id="PTHR42760:SF135">
    <property type="entry name" value="BLL7886 PROTEIN"/>
    <property type="match status" value="1"/>
</dbReference>
<evidence type="ECO:0000313" key="4">
    <source>
        <dbReference type="EMBL" id="RVT82347.1"/>
    </source>
</evidence>
<evidence type="ECO:0000313" key="5">
    <source>
        <dbReference type="Proteomes" id="UP000288587"/>
    </source>
</evidence>
<keyword evidence="5" id="KW-1185">Reference proteome</keyword>
<feature type="domain" description="Ketoreductase" evidence="3">
    <location>
        <begin position="8"/>
        <end position="186"/>
    </location>
</feature>
<evidence type="ECO:0000259" key="3">
    <source>
        <dbReference type="SMART" id="SM00822"/>
    </source>
</evidence>
<dbReference type="OrthoDB" id="9803333at2"/>
<dbReference type="InterPro" id="IPR057326">
    <property type="entry name" value="KR_dom"/>
</dbReference>
<dbReference type="InterPro" id="IPR002347">
    <property type="entry name" value="SDR_fam"/>
</dbReference>
<dbReference type="NCBIfam" id="NF009466">
    <property type="entry name" value="PRK12826.1-2"/>
    <property type="match status" value="1"/>
</dbReference>
<accession>A0A3S2XQQ1</accession>
<protein>
    <submittedName>
        <fullName evidence="4">SDR family oxidoreductase</fullName>
    </submittedName>
</protein>